<dbReference type="SUPFAM" id="SSF53649">
    <property type="entry name" value="Alkaline phosphatase-like"/>
    <property type="match status" value="1"/>
</dbReference>
<keyword evidence="4 9" id="KW-0479">Metal-binding</keyword>
<feature type="binding site" evidence="9">
    <location>
        <position position="176"/>
    </location>
    <ligand>
        <name>Mg(2+)</name>
        <dbReference type="ChEBI" id="CHEBI:18420"/>
    </ligand>
</feature>
<feature type="binding site" evidence="9">
    <location>
        <position position="67"/>
    </location>
    <ligand>
        <name>Zn(2+)</name>
        <dbReference type="ChEBI" id="CHEBI:29105"/>
        <label>2</label>
    </ligand>
</feature>
<dbReference type="PROSITE" id="PS00123">
    <property type="entry name" value="ALKALINE_PHOSPHATASE"/>
    <property type="match status" value="1"/>
</dbReference>
<feature type="signal peptide" evidence="12">
    <location>
        <begin position="1"/>
        <end position="30"/>
    </location>
</feature>
<dbReference type="SMART" id="SM00098">
    <property type="entry name" value="alkPPc"/>
    <property type="match status" value="1"/>
</dbReference>
<evidence type="ECO:0000256" key="8">
    <source>
        <dbReference type="PIRSR" id="PIRSR601952-1"/>
    </source>
</evidence>
<dbReference type="KEGG" id="nlo:107217448"/>
<dbReference type="PANTHER" id="PTHR11596:SF5">
    <property type="entry name" value="ALKALINE PHOSPHATASE"/>
    <property type="match status" value="1"/>
</dbReference>
<evidence type="ECO:0000256" key="7">
    <source>
        <dbReference type="ARBA" id="ARBA00022842"/>
    </source>
</evidence>
<dbReference type="Pfam" id="PF00245">
    <property type="entry name" value="Alk_phosphatase"/>
    <property type="match status" value="1"/>
</dbReference>
<reference evidence="14" key="1">
    <citation type="submission" date="2025-08" db="UniProtKB">
        <authorList>
            <consortium name="RefSeq"/>
        </authorList>
    </citation>
    <scope>IDENTIFICATION</scope>
    <source>
        <tissue evidence="14">Thorax and Abdomen</tissue>
    </source>
</reference>
<evidence type="ECO:0000313" key="14">
    <source>
        <dbReference type="RefSeq" id="XP_015510464.2"/>
    </source>
</evidence>
<feature type="binding site" evidence="9">
    <location>
        <position position="174"/>
    </location>
    <ligand>
        <name>Mg(2+)</name>
        <dbReference type="ChEBI" id="CHEBI:18420"/>
    </ligand>
</feature>
<dbReference type="FunCoup" id="A0A6J0B603">
    <property type="interactions" value="112"/>
</dbReference>
<feature type="binding site" evidence="9">
    <location>
        <position position="67"/>
    </location>
    <ligand>
        <name>Mg(2+)</name>
        <dbReference type="ChEBI" id="CHEBI:18420"/>
    </ligand>
</feature>
<dbReference type="GeneID" id="107217448"/>
<dbReference type="InterPro" id="IPR017850">
    <property type="entry name" value="Alkaline_phosphatase_core_sf"/>
</dbReference>
<feature type="binding site" evidence="9">
    <location>
        <position position="384"/>
    </location>
    <ligand>
        <name>Zn(2+)</name>
        <dbReference type="ChEBI" id="CHEBI:29105"/>
        <label>2</label>
    </ligand>
</feature>
<dbReference type="InterPro" id="IPR001952">
    <property type="entry name" value="Alkaline_phosphatase"/>
</dbReference>
<feature type="binding site" evidence="9">
    <location>
        <position position="342"/>
    </location>
    <ligand>
        <name>Zn(2+)</name>
        <dbReference type="ChEBI" id="CHEBI:29105"/>
        <label>2</label>
    </ligand>
</feature>
<keyword evidence="5 11" id="KW-0378">Hydrolase</keyword>
<comment type="similarity">
    <text evidence="1 10">Belongs to the alkaline phosphatase family.</text>
</comment>
<name>A0A6J0B603_NEOLC</name>
<organism evidence="14">
    <name type="scientific">Neodiprion lecontei</name>
    <name type="common">Redheaded pine sawfly</name>
    <dbReference type="NCBI Taxonomy" id="441921"/>
    <lineage>
        <taxon>Eukaryota</taxon>
        <taxon>Metazoa</taxon>
        <taxon>Ecdysozoa</taxon>
        <taxon>Arthropoda</taxon>
        <taxon>Hexapoda</taxon>
        <taxon>Insecta</taxon>
        <taxon>Pterygota</taxon>
        <taxon>Neoptera</taxon>
        <taxon>Endopterygota</taxon>
        <taxon>Hymenoptera</taxon>
        <taxon>Tenthredinoidea</taxon>
        <taxon>Diprionidae</taxon>
        <taxon>Diprioninae</taxon>
        <taxon>Neodiprion</taxon>
    </lineage>
</organism>
<feature type="binding site" evidence="9">
    <location>
        <position position="337"/>
    </location>
    <ligand>
        <name>Mg(2+)</name>
        <dbReference type="ChEBI" id="CHEBI:18420"/>
    </ligand>
</feature>
<feature type="chain" id="PRO_5045548362" description="Alkaline phosphatase" evidence="12">
    <location>
        <begin position="31"/>
        <end position="533"/>
    </location>
</feature>
<proteinExistence type="inferred from homology"/>
<evidence type="ECO:0000256" key="5">
    <source>
        <dbReference type="ARBA" id="ARBA00022801"/>
    </source>
</evidence>
<evidence type="ECO:0000256" key="1">
    <source>
        <dbReference type="ARBA" id="ARBA00005984"/>
    </source>
</evidence>
<dbReference type="RefSeq" id="XP_015510464.2">
    <property type="nucleotide sequence ID" value="XM_015654978.2"/>
</dbReference>
<dbReference type="InterPro" id="IPR018299">
    <property type="entry name" value="Alkaline_phosphatase_AS"/>
</dbReference>
<evidence type="ECO:0000256" key="4">
    <source>
        <dbReference type="ARBA" id="ARBA00022723"/>
    </source>
</evidence>
<gene>
    <name evidence="14" type="primary">LOC107217448</name>
</gene>
<feature type="binding site" evidence="9">
    <location>
        <position position="383"/>
    </location>
    <ligand>
        <name>Zn(2+)</name>
        <dbReference type="ChEBI" id="CHEBI:29105"/>
        <label>2</label>
    </ligand>
</feature>
<dbReference type="GO" id="GO:0046872">
    <property type="term" value="F:metal ion binding"/>
    <property type="evidence" value="ECO:0007669"/>
    <property type="project" value="UniProtKB-KW"/>
</dbReference>
<dbReference type="PRINTS" id="PR00113">
    <property type="entry name" value="ALKPHPHTASE"/>
</dbReference>
<feature type="binding site" evidence="9">
    <location>
        <position position="346"/>
    </location>
    <ligand>
        <name>Zn(2+)</name>
        <dbReference type="ChEBI" id="CHEBI:29105"/>
        <label>2</label>
    </ligand>
</feature>
<evidence type="ECO:0000256" key="6">
    <source>
        <dbReference type="ARBA" id="ARBA00022833"/>
    </source>
</evidence>
<comment type="cofactor">
    <cofactor evidence="9">
        <name>Zn(2+)</name>
        <dbReference type="ChEBI" id="CHEBI:29105"/>
    </cofactor>
    <text evidence="9">Binds 2 Zn(2+) ions.</text>
</comment>
<comment type="catalytic activity">
    <reaction evidence="11">
        <text>a phosphate monoester + H2O = an alcohol + phosphate</text>
        <dbReference type="Rhea" id="RHEA:15017"/>
        <dbReference type="ChEBI" id="CHEBI:15377"/>
        <dbReference type="ChEBI" id="CHEBI:30879"/>
        <dbReference type="ChEBI" id="CHEBI:43474"/>
        <dbReference type="ChEBI" id="CHEBI:67140"/>
        <dbReference type="EC" id="3.1.3.1"/>
    </reaction>
</comment>
<dbReference type="EC" id="3.1.3.1" evidence="2 11"/>
<evidence type="ECO:0000313" key="13">
    <source>
        <dbReference type="Proteomes" id="UP000829291"/>
    </source>
</evidence>
<feature type="binding site" evidence="9">
    <location>
        <position position="465"/>
    </location>
    <ligand>
        <name>Zn(2+)</name>
        <dbReference type="ChEBI" id="CHEBI:29105"/>
        <label>2</label>
    </ligand>
</feature>
<dbReference type="AlphaFoldDB" id="A0A6J0B603"/>
<keyword evidence="7 9" id="KW-0460">Magnesium</keyword>
<feature type="active site" description="Phosphoserine intermediate" evidence="8">
    <location>
        <position position="111"/>
    </location>
</feature>
<keyword evidence="12" id="KW-0732">Signal</keyword>
<keyword evidence="13" id="KW-1185">Reference proteome</keyword>
<evidence type="ECO:0000256" key="10">
    <source>
        <dbReference type="RuleBase" id="RU003946"/>
    </source>
</evidence>
<dbReference type="GO" id="GO:0005886">
    <property type="term" value="C:plasma membrane"/>
    <property type="evidence" value="ECO:0007669"/>
    <property type="project" value="UniProtKB-SubCell"/>
</dbReference>
<dbReference type="Gene3D" id="3.40.720.10">
    <property type="entry name" value="Alkaline Phosphatase, subunit A"/>
    <property type="match status" value="1"/>
</dbReference>
<accession>A0A6J0B603</accession>
<dbReference type="GO" id="GO:0004035">
    <property type="term" value="F:alkaline phosphatase activity"/>
    <property type="evidence" value="ECO:0007669"/>
    <property type="project" value="UniProtKB-EC"/>
</dbReference>
<dbReference type="PANTHER" id="PTHR11596">
    <property type="entry name" value="ALKALINE PHOSPHATASE"/>
    <property type="match status" value="1"/>
</dbReference>
<sequence length="533" mass="58801">MGSFPQTVVSIFRIFLAVTIPLIFVDETYCAEDKHYWYQSANLDLKESLSYAWNTNTAKNVIIFLGDGMSLETIAASRIYNAGEESYLAWEKFPHIAVTKTYDSDKQVPDSASTATAVFCGVKTNYKVTGVDSNVPLNDCEASLNEDYHVDSILAWAQAAGKDTGFVTTTRVTHATPSALYAHSASRKWECEANMPASAAKCKDIARQLVENKPGKDIKVIMGGGRQQLQSNSTGLENDEVNTWSCYRQDGRKLIDEWAADKTARNFSNVVVQNNEELFSVDTENTDFLMGIFNNAHLSMDWNRDTGPKGQPSLENMTVAAIKILQKAEKGFVLAVEGGLIDYAHHRGHAAQALRETIRFSEAVSATLKLIDTTETLVIVTSDHGHAMTFNSGADRGQDVLGIATNSEYDNIPFTVLSYSTGGPNNMAYEVYNSTTAIRKDPSLENTTDFTYSQQAAIVTDEAQHSGTDTLVYAIGPYAHLLHATHEQNYIAHVAAYAAKIGEYYNNSSSNFQAYSFIFLTTLIPILLPRLHR</sequence>
<dbReference type="CDD" id="cd16012">
    <property type="entry name" value="ALP"/>
    <property type="match status" value="1"/>
</dbReference>
<dbReference type="Proteomes" id="UP000829291">
    <property type="component" value="Chromosome 6"/>
</dbReference>
<keyword evidence="6 9" id="KW-0862">Zinc</keyword>
<evidence type="ECO:0000256" key="12">
    <source>
        <dbReference type="SAM" id="SignalP"/>
    </source>
</evidence>
<evidence type="ECO:0000256" key="2">
    <source>
        <dbReference type="ARBA" id="ARBA00012647"/>
    </source>
</evidence>
<evidence type="ECO:0000256" key="11">
    <source>
        <dbReference type="RuleBase" id="RU003947"/>
    </source>
</evidence>
<evidence type="ECO:0000256" key="9">
    <source>
        <dbReference type="PIRSR" id="PIRSR601952-2"/>
    </source>
</evidence>
<dbReference type="OrthoDB" id="5818554at2759"/>
<dbReference type="GO" id="GO:0098552">
    <property type="term" value="C:side of membrane"/>
    <property type="evidence" value="ECO:0007669"/>
    <property type="project" value="UniProtKB-KW"/>
</dbReference>
<evidence type="ECO:0000256" key="3">
    <source>
        <dbReference type="ARBA" id="ARBA00022553"/>
    </source>
</evidence>
<dbReference type="InParanoid" id="A0A6J0B603"/>
<comment type="cofactor">
    <cofactor evidence="9">
        <name>Mg(2+)</name>
        <dbReference type="ChEBI" id="CHEBI:18420"/>
    </cofactor>
    <text evidence="9">Binds 1 Mg(2+) ion.</text>
</comment>
<keyword evidence="3" id="KW-0597">Phosphoprotein</keyword>
<protein>
    <recommendedName>
        <fullName evidence="2 11">Alkaline phosphatase</fullName>
        <ecNumber evidence="2 11">3.1.3.1</ecNumber>
    </recommendedName>
</protein>